<reference evidence="2 3" key="1">
    <citation type="submission" date="2020-10" db="EMBL/GenBank/DDBJ databases">
        <title>Identification of Nocardia species via Next-generation sequencing and recognition of intraspecies genetic diversity.</title>
        <authorList>
            <person name="Li P."/>
            <person name="Li P."/>
            <person name="Lu B."/>
        </authorList>
    </citation>
    <scope>NUCLEOTIDE SEQUENCE [LARGE SCALE GENOMIC DNA]</scope>
    <source>
        <strain evidence="2 3">N-11</strain>
    </source>
</reference>
<keyword evidence="1" id="KW-0472">Membrane</keyword>
<dbReference type="Proteomes" id="UP000807309">
    <property type="component" value="Unassembled WGS sequence"/>
</dbReference>
<evidence type="ECO:0000313" key="2">
    <source>
        <dbReference type="EMBL" id="MBF6225118.1"/>
    </source>
</evidence>
<organism evidence="2 3">
    <name type="scientific">Nocardia abscessus</name>
    <dbReference type="NCBI Taxonomy" id="120957"/>
    <lineage>
        <taxon>Bacteria</taxon>
        <taxon>Bacillati</taxon>
        <taxon>Actinomycetota</taxon>
        <taxon>Actinomycetes</taxon>
        <taxon>Mycobacteriales</taxon>
        <taxon>Nocardiaceae</taxon>
        <taxon>Nocardia</taxon>
    </lineage>
</organism>
<evidence type="ECO:0000256" key="1">
    <source>
        <dbReference type="SAM" id="Phobius"/>
    </source>
</evidence>
<keyword evidence="3" id="KW-1185">Reference proteome</keyword>
<keyword evidence="1" id="KW-0812">Transmembrane</keyword>
<comment type="caution">
    <text evidence="2">The sequence shown here is derived from an EMBL/GenBank/DDBJ whole genome shotgun (WGS) entry which is preliminary data.</text>
</comment>
<evidence type="ECO:0008006" key="4">
    <source>
        <dbReference type="Google" id="ProtNLM"/>
    </source>
</evidence>
<gene>
    <name evidence="2" type="ORF">IU470_08350</name>
</gene>
<proteinExistence type="predicted"/>
<accession>A0ABS0C9M9</accession>
<protein>
    <recommendedName>
        <fullName evidence="4">LPXTG cell wall anchor domain-containing protein</fullName>
    </recommendedName>
</protein>
<sequence>MVIDGLGGIIGGTTALTVAALLVALGLATVLALRMRRSRLRPLAADTSCGSSQSR</sequence>
<feature type="transmembrane region" description="Helical" evidence="1">
    <location>
        <begin position="6"/>
        <end position="33"/>
    </location>
</feature>
<name>A0ABS0C9M9_9NOCA</name>
<dbReference type="RefSeq" id="WP_195032420.1">
    <property type="nucleotide sequence ID" value="NZ_JADLRE010000005.1"/>
</dbReference>
<dbReference type="EMBL" id="JADLRE010000005">
    <property type="protein sequence ID" value="MBF6225118.1"/>
    <property type="molecule type" value="Genomic_DNA"/>
</dbReference>
<keyword evidence="1" id="KW-1133">Transmembrane helix</keyword>
<evidence type="ECO:0000313" key="3">
    <source>
        <dbReference type="Proteomes" id="UP000807309"/>
    </source>
</evidence>